<dbReference type="EMBL" id="OZ019893">
    <property type="protein sequence ID" value="CAK9189958.1"/>
    <property type="molecule type" value="Genomic_DNA"/>
</dbReference>
<accession>A0ABP0T8T8</accession>
<sequence>MAKYGALAGAAVAAVGAFCSYEARVLHLHSSPGDGFQISVTEVLGCKEGSCISNSQTEMITAACGSNTPVCNGPNSFETLLFAPRY</sequence>
<gene>
    <name evidence="1" type="ORF">CSSPTR1EN2_LOCUS570</name>
</gene>
<name>A0ABP0T8T8_9BRYO</name>
<protein>
    <submittedName>
        <fullName evidence="1">Uncharacterized protein</fullName>
    </submittedName>
</protein>
<dbReference type="Proteomes" id="UP001497512">
    <property type="component" value="Chromosome 1"/>
</dbReference>
<organism evidence="1 2">
    <name type="scientific">Sphagnum troendelagicum</name>
    <dbReference type="NCBI Taxonomy" id="128251"/>
    <lineage>
        <taxon>Eukaryota</taxon>
        <taxon>Viridiplantae</taxon>
        <taxon>Streptophyta</taxon>
        <taxon>Embryophyta</taxon>
        <taxon>Bryophyta</taxon>
        <taxon>Sphagnophytina</taxon>
        <taxon>Sphagnopsida</taxon>
        <taxon>Sphagnales</taxon>
        <taxon>Sphagnaceae</taxon>
        <taxon>Sphagnum</taxon>
    </lineage>
</organism>
<proteinExistence type="predicted"/>
<evidence type="ECO:0000313" key="1">
    <source>
        <dbReference type="EMBL" id="CAK9189958.1"/>
    </source>
</evidence>
<reference evidence="1 2" key="1">
    <citation type="submission" date="2024-02" db="EMBL/GenBank/DDBJ databases">
        <authorList>
            <consortium name="ELIXIR-Norway"/>
            <consortium name="Elixir Norway"/>
        </authorList>
    </citation>
    <scope>NUCLEOTIDE SEQUENCE [LARGE SCALE GENOMIC DNA]</scope>
</reference>
<evidence type="ECO:0000313" key="2">
    <source>
        <dbReference type="Proteomes" id="UP001497512"/>
    </source>
</evidence>
<keyword evidence="2" id="KW-1185">Reference proteome</keyword>